<dbReference type="Proteomes" id="UP001140066">
    <property type="component" value="Unassembled WGS sequence"/>
</dbReference>
<proteinExistence type="predicted"/>
<keyword evidence="2" id="KW-1185">Reference proteome</keyword>
<gene>
    <name evidence="1" type="ORF">GGI18_005536</name>
</gene>
<organism evidence="1 2">
    <name type="scientific">Coemansia linderi</name>
    <dbReference type="NCBI Taxonomy" id="2663919"/>
    <lineage>
        <taxon>Eukaryota</taxon>
        <taxon>Fungi</taxon>
        <taxon>Fungi incertae sedis</taxon>
        <taxon>Zoopagomycota</taxon>
        <taxon>Kickxellomycotina</taxon>
        <taxon>Kickxellomycetes</taxon>
        <taxon>Kickxellales</taxon>
        <taxon>Kickxellaceae</taxon>
        <taxon>Coemansia</taxon>
    </lineage>
</organism>
<evidence type="ECO:0000313" key="2">
    <source>
        <dbReference type="Proteomes" id="UP001140066"/>
    </source>
</evidence>
<protein>
    <submittedName>
        <fullName evidence="1">Uncharacterized protein</fullName>
    </submittedName>
</protein>
<dbReference type="EMBL" id="JANBUK010003155">
    <property type="protein sequence ID" value="KAJ2768717.1"/>
    <property type="molecule type" value="Genomic_DNA"/>
</dbReference>
<comment type="caution">
    <text evidence="1">The sequence shown here is derived from an EMBL/GenBank/DDBJ whole genome shotgun (WGS) entry which is preliminary data.</text>
</comment>
<feature type="non-terminal residue" evidence="1">
    <location>
        <position position="332"/>
    </location>
</feature>
<evidence type="ECO:0000313" key="1">
    <source>
        <dbReference type="EMBL" id="KAJ2768717.1"/>
    </source>
</evidence>
<reference evidence="1" key="1">
    <citation type="submission" date="2022-07" db="EMBL/GenBank/DDBJ databases">
        <title>Phylogenomic reconstructions and comparative analyses of Kickxellomycotina fungi.</title>
        <authorList>
            <person name="Reynolds N.K."/>
            <person name="Stajich J.E."/>
            <person name="Barry K."/>
            <person name="Grigoriev I.V."/>
            <person name="Crous P."/>
            <person name="Smith M.E."/>
        </authorList>
    </citation>
    <scope>NUCLEOTIDE SEQUENCE</scope>
    <source>
        <strain evidence="1">BCRC 34191</strain>
    </source>
</reference>
<accession>A0ACC1JWJ0</accession>
<name>A0ACC1JWJ0_9FUNG</name>
<sequence>MSLIQTGGSGDDNVYELCPLEQSRTSYLVLQYMLLYRNTQLLQERGTRPFSFIQAAFERLLDLYPIMRGHCVQLPDRNIIATDDDSQLGPLFEIIDASQLTVDEFEKMQFCRDQWPAELDEALKSRTADVERLIAGTIFSFADGYLVGISVSHIVADGVAVYLLLRQWASLAQKLAVGDDELPIPDLPVDFDHPVFWAKLEAHPPKPHPFVEYLGSHDFGNLAALQAEVSSWYASGTIDGGSTLAKRVLRVSPKAISNIGKEFNTPNDGLPEVHGAQILYALLWQRYVATVIEMQAESEVAYTLPVFLMMVCNLRQMTPAPDYVGNAVASVL</sequence>